<evidence type="ECO:0000256" key="4">
    <source>
        <dbReference type="SAM" id="Coils"/>
    </source>
</evidence>
<feature type="region of interest" description="Disordered" evidence="5">
    <location>
        <begin position="1146"/>
        <end position="1166"/>
    </location>
</feature>
<dbReference type="PANTHER" id="PTHR11311:SF15">
    <property type="entry name" value="SPONDIN-2"/>
    <property type="match status" value="1"/>
</dbReference>
<accession>A0A1Q9C7T7</accession>
<evidence type="ECO:0000313" key="8">
    <source>
        <dbReference type="EMBL" id="OLP78955.1"/>
    </source>
</evidence>
<feature type="domain" description="Spondin-like TSP1" evidence="7">
    <location>
        <begin position="353"/>
        <end position="405"/>
    </location>
</feature>
<feature type="domain" description="Spondin-like TSP1" evidence="7">
    <location>
        <begin position="596"/>
        <end position="648"/>
    </location>
</feature>
<sequence>MKHCRFGDSQDMVQAAVGFLLGSSILCSAFPDSPADLGFDRECSGYDEEWGRCPDLEHCNGPCVPQDCRFGSWQDWYTSGGCTGLRYRRREVVTVNNECGYPCKGPAVESAQQPGAATECSQDLAACKFSAWSSWTSCNSSFDQSTRHREIEEPAGPDGDPCHGPLAETKACSTGNAPMSCVWSQWGSWGRCSLSCGSGRYERMRRIERRSDPGGLPCSGASLENGACNNGPCQPTDCRLGDWSSWSECDVLHPQRFRRRNVEVAPSNGGRACDKYLIQTVPCFAPNTAGQDCDIGMWSQWSDCSKTCGGGQMSRKRQLLKPNTEGGFCHHAVLQQAEPCGTDDCRSPAPNDCIFEHWGAWSNCDALCGKGTRERTRKIAVFASGDGRGCEGATQQLSECQLQTCEVVDCQWSEWWDWSVCSASCDGGTKRRERNVAVAPQHGGSLCFPKDKSQIAPCNTESCDAACLDGEWSEWSGWTDCSATCGTAYKSRRRDVAVQPSHCGKPAVGLREEYKACIDMAECNVVQDCVMGEWNHWSQCSCSCFGIRERNRVIERFATEGGESCNGTVKEVVPCNPGVGHESSEQCGANRRRQDCVMSDWEQWSECTASCGGGQTERSRHIVLSSAYGGTPCSGELAEIDRCSEEPCPESGCHDCSWGEWSHWGSCSKCGGQRFRFRNIQQMPNHCGRPCKPMDAKEAGACHSKCENPLFCAWTYWSTSESCDKCGTTSTTRNRALGLTSYSTDFLFMASDEASCAGTQLNVSACPMKEECQTCVAENCEFGAWSEWHDPTCLGLCERHRVISQHNNNCGVGCTGPTLETKTCPVVCQQEQDCKFGDWSEWEGCQSTMGGIVSLQMDRSRDIVKMPMNGGTPCSGEMTQTKACPKIPQNCILGPWSSWSTCSTRCVTGWHTRERVVDQQARHGGEPCAGPLLEIEPCPGADETCRASGKEDCKWASWEQWSHCGLDGQMSRKRTIARLPSVFGEACAGPILETASCDSERVDCDVSPWSAWDACDRSCDGGQTHRHREVHRYPSGGGADCPSILIETKGCNSQSCSGHDCRVSGFAGLKRAECKEKETQDSEETLEAVKQLWEEALAALAAAEPDATAAALQTKLDRQKKEYNDSLEEMKRFSQEEQEQQRIVADRAQEAPGTAKENPEGTGAKRWTRQGIGKETFTTEGWLRIPTPQSCAAVPLGPALSHPEMVMAPDEDMQEKDKEEPPTMYQKGWYDLKNSDPSALSQPLRVILWQKFISELIQRAHKVLDDQEAREQAIKLDLYDFNHGFKYQKWDNQLGAMKTMEEQMEGSTVTWLLEVGWRGEATTCFWELLQLLSHNSAMLMIGGALRPDRLQRSALAQQLQSLLYSLNIQMQHDAADFLLHMHQVINAHCLQGLWQSYDADRNLCDEGTEAVALQLNQWESWGFCSTTCGVGQRTRSRQIVGLRGVDGHGCYEALGEVQACSSQVECAERDCVWGEWAAWSYCSRSCDGGIRSRKRHILKVPSKHGRQCDAEIKETIEPCNTHTCSAPDCTDGYWSHWSDWSPCSVSCDRGTTFRTRQVAKSASECGDFPAGLSTETRICEVSTACVPNRDCVFGQWSAWGPCSDHCDGMQERARSVKHFGLGHGSWCTGATKELRPCNPKFGHHPPSGCRKDHPVDCVVGQWAHWSRCTAVCDGGVQRRTRVVVQRASHGGRGCLAALSEVHECNRHLCSGGNLPVDCEVGQWQEWGLCSKCDGERSRFRTILRYASNGGRPCDHMAVREVGKCPRSCSSNLYCTWAGWQDWGDCSKTCGRGGKRRRRRYLHLSHDAGAELLPGGPGAPGQGGIPPGPGVSNGGYPTLQEQLEPTTTRQAAPAFVTVPPMVHPKVSPLAPVPALPGLTVHAISGEYEVMVQRSQELESTHMKDLLLSFVGGFMSISFLIAASGMARPRPRRPVSDGAMSA</sequence>
<keyword evidence="3" id="KW-0325">Glycoprotein</keyword>
<dbReference type="PANTHER" id="PTHR11311">
    <property type="entry name" value="SPONDIN"/>
    <property type="match status" value="1"/>
</dbReference>
<protein>
    <submittedName>
        <fullName evidence="8">Spondin-1</fullName>
    </submittedName>
</protein>
<evidence type="ECO:0000313" key="9">
    <source>
        <dbReference type="Proteomes" id="UP000186817"/>
    </source>
</evidence>
<dbReference type="Proteomes" id="UP000186817">
    <property type="component" value="Unassembled WGS sequence"/>
</dbReference>
<gene>
    <name evidence="8" type="primary">SPON1</name>
    <name evidence="8" type="ORF">AK812_SmicGene40821</name>
</gene>
<comment type="caution">
    <text evidence="8">The sequence shown here is derived from an EMBL/GenBank/DDBJ whole genome shotgun (WGS) entry which is preliminary data.</text>
</comment>
<keyword evidence="6" id="KW-0472">Membrane</keyword>
<feature type="domain" description="Spondin-like TSP1" evidence="7">
    <location>
        <begin position="410"/>
        <end position="463"/>
    </location>
</feature>
<dbReference type="Pfam" id="PF00090">
    <property type="entry name" value="TSP_1"/>
    <property type="match status" value="13"/>
</dbReference>
<dbReference type="PROSITE" id="PS50092">
    <property type="entry name" value="TSP1"/>
    <property type="match status" value="20"/>
</dbReference>
<feature type="region of interest" description="Disordered" evidence="5">
    <location>
        <begin position="1812"/>
        <end position="1834"/>
    </location>
</feature>
<keyword evidence="1" id="KW-0732">Signal</keyword>
<keyword evidence="9" id="KW-1185">Reference proteome</keyword>
<feature type="compositionally biased region" description="Gly residues" evidence="5">
    <location>
        <begin position="1814"/>
        <end position="1824"/>
    </location>
</feature>
<evidence type="ECO:0000256" key="5">
    <source>
        <dbReference type="SAM" id="MobiDB-lite"/>
    </source>
</evidence>
<evidence type="ECO:0000256" key="3">
    <source>
        <dbReference type="ARBA" id="ARBA00023180"/>
    </source>
</evidence>
<keyword evidence="2" id="KW-1015">Disulfide bond</keyword>
<proteinExistence type="predicted"/>
<dbReference type="Pfam" id="PF19028">
    <property type="entry name" value="TSP1_spondin"/>
    <property type="match status" value="7"/>
</dbReference>
<name>A0A1Q9C7T7_SYMMI</name>
<evidence type="ECO:0000256" key="1">
    <source>
        <dbReference type="ARBA" id="ARBA00022729"/>
    </source>
</evidence>
<dbReference type="InterPro" id="IPR036383">
    <property type="entry name" value="TSP1_rpt_sf"/>
</dbReference>
<feature type="domain" description="Spondin-like TSP1" evidence="7">
    <location>
        <begin position="1657"/>
        <end position="1709"/>
    </location>
</feature>
<keyword evidence="6" id="KW-0812">Transmembrane</keyword>
<evidence type="ECO:0000256" key="2">
    <source>
        <dbReference type="ARBA" id="ARBA00023157"/>
    </source>
</evidence>
<feature type="domain" description="Spondin-like TSP1" evidence="7">
    <location>
        <begin position="891"/>
        <end position="940"/>
    </location>
</feature>
<dbReference type="EMBL" id="LSRX01001541">
    <property type="protein sequence ID" value="OLP78955.1"/>
    <property type="molecule type" value="Genomic_DNA"/>
</dbReference>
<dbReference type="OMA" id="IQTGQWF"/>
<feature type="domain" description="Spondin-like TSP1" evidence="7">
    <location>
        <begin position="1471"/>
        <end position="1524"/>
    </location>
</feature>
<evidence type="ECO:0000256" key="6">
    <source>
        <dbReference type="SAM" id="Phobius"/>
    </source>
</evidence>
<feature type="domain" description="Spondin-like TSP1" evidence="7">
    <location>
        <begin position="1004"/>
        <end position="1056"/>
    </location>
</feature>
<keyword evidence="4" id="KW-0175">Coiled coil</keyword>
<dbReference type="InterPro" id="IPR044004">
    <property type="entry name" value="TSP1_spondin_dom"/>
</dbReference>
<feature type="coiled-coil region" evidence="4">
    <location>
        <begin position="1109"/>
        <end position="1140"/>
    </location>
</feature>
<reference evidence="8 9" key="1">
    <citation type="submission" date="2016-02" db="EMBL/GenBank/DDBJ databases">
        <title>Genome analysis of coral dinoflagellate symbionts highlights evolutionary adaptations to a symbiotic lifestyle.</title>
        <authorList>
            <person name="Aranda M."/>
            <person name="Li Y."/>
            <person name="Liew Y.J."/>
            <person name="Baumgarten S."/>
            <person name="Simakov O."/>
            <person name="Wilson M."/>
            <person name="Piel J."/>
            <person name="Ashoor H."/>
            <person name="Bougouffa S."/>
            <person name="Bajic V.B."/>
            <person name="Ryu T."/>
            <person name="Ravasi T."/>
            <person name="Bayer T."/>
            <person name="Micklem G."/>
            <person name="Kim H."/>
            <person name="Bhak J."/>
            <person name="Lajeunesse T.C."/>
            <person name="Voolstra C.R."/>
        </authorList>
    </citation>
    <scope>NUCLEOTIDE SEQUENCE [LARGE SCALE GENOMIC DNA]</scope>
    <source>
        <strain evidence="8 9">CCMP2467</strain>
    </source>
</reference>
<dbReference type="InterPro" id="IPR000884">
    <property type="entry name" value="TSP1_rpt"/>
</dbReference>
<organism evidence="8 9">
    <name type="scientific">Symbiodinium microadriaticum</name>
    <name type="common">Dinoflagellate</name>
    <name type="synonym">Zooxanthella microadriatica</name>
    <dbReference type="NCBI Taxonomy" id="2951"/>
    <lineage>
        <taxon>Eukaryota</taxon>
        <taxon>Sar</taxon>
        <taxon>Alveolata</taxon>
        <taxon>Dinophyceae</taxon>
        <taxon>Suessiales</taxon>
        <taxon>Symbiodiniaceae</taxon>
        <taxon>Symbiodinium</taxon>
    </lineage>
</organism>
<feature type="transmembrane region" description="Helical" evidence="6">
    <location>
        <begin position="1904"/>
        <end position="1925"/>
    </location>
</feature>
<keyword evidence="6" id="KW-1133">Transmembrane helix</keyword>
<dbReference type="SUPFAM" id="SSF82895">
    <property type="entry name" value="TSP-1 type 1 repeat"/>
    <property type="match status" value="19"/>
</dbReference>
<dbReference type="Gene3D" id="2.20.100.10">
    <property type="entry name" value="Thrombospondin type-1 (TSP1) repeat"/>
    <property type="match status" value="20"/>
</dbReference>
<dbReference type="InterPro" id="IPR051418">
    <property type="entry name" value="Spondin/Thrombospondin_T1"/>
</dbReference>
<dbReference type="OrthoDB" id="412268at2759"/>
<dbReference type="SMART" id="SM00209">
    <property type="entry name" value="TSP1"/>
    <property type="match status" value="22"/>
</dbReference>
<evidence type="ECO:0000259" key="7">
    <source>
        <dbReference type="Pfam" id="PF19028"/>
    </source>
</evidence>